<evidence type="ECO:0000313" key="3">
    <source>
        <dbReference type="Proteomes" id="UP000552709"/>
    </source>
</evidence>
<organism evidence="2 3">
    <name type="scientific">Deinococcus humi</name>
    <dbReference type="NCBI Taxonomy" id="662880"/>
    <lineage>
        <taxon>Bacteria</taxon>
        <taxon>Thermotogati</taxon>
        <taxon>Deinococcota</taxon>
        <taxon>Deinococci</taxon>
        <taxon>Deinococcales</taxon>
        <taxon>Deinococcaceae</taxon>
        <taxon>Deinococcus</taxon>
    </lineage>
</organism>
<dbReference type="InterPro" id="IPR036116">
    <property type="entry name" value="FN3_sf"/>
</dbReference>
<evidence type="ECO:0008006" key="4">
    <source>
        <dbReference type="Google" id="ProtNLM"/>
    </source>
</evidence>
<dbReference type="PROSITE" id="PS51257">
    <property type="entry name" value="PROKAR_LIPOPROTEIN"/>
    <property type="match status" value="1"/>
</dbReference>
<comment type="caution">
    <text evidence="2">The sequence shown here is derived from an EMBL/GenBank/DDBJ whole genome shotgun (WGS) entry which is preliminary data.</text>
</comment>
<keyword evidence="1" id="KW-0732">Signal</keyword>
<dbReference type="SUPFAM" id="SSF49265">
    <property type="entry name" value="Fibronectin type III"/>
    <property type="match status" value="1"/>
</dbReference>
<dbReference type="EMBL" id="JACHFL010000003">
    <property type="protein sequence ID" value="MBB5362494.1"/>
    <property type="molecule type" value="Genomic_DNA"/>
</dbReference>
<feature type="chain" id="PRO_5030915660" description="Fibronectin type-III domain-containing protein" evidence="1">
    <location>
        <begin position="25"/>
        <end position="236"/>
    </location>
</feature>
<dbReference type="Proteomes" id="UP000552709">
    <property type="component" value="Unassembled WGS sequence"/>
</dbReference>
<evidence type="ECO:0000256" key="1">
    <source>
        <dbReference type="SAM" id="SignalP"/>
    </source>
</evidence>
<feature type="signal peptide" evidence="1">
    <location>
        <begin position="1"/>
        <end position="24"/>
    </location>
</feature>
<proteinExistence type="predicted"/>
<sequence length="236" mass="24615">MRKYGGLTLILTLLLASCSSPTVGEPNPEPKPVMQLAAGTFSGQGAPTTGTALLVKLTLSDGSAVTQDTQVTVNGPKGWNKDEPLNLMVNAKGYVDWLVTGFIPVVEGIYQASVNIAGQTYTATSGPVRVTNLLDAPNPVTVSDNGTQVRVTWPSVNNAVVYSSRIVNGGETVAGTYIFTRTIPATYASSVLAPNTDYTASVLAFNAALDTEKVLSVPAQFNASRAAPTAPFSHLP</sequence>
<keyword evidence="3" id="KW-1185">Reference proteome</keyword>
<accession>A0A7W8JST7</accession>
<evidence type="ECO:0000313" key="2">
    <source>
        <dbReference type="EMBL" id="MBB5362494.1"/>
    </source>
</evidence>
<name>A0A7W8JST7_9DEIO</name>
<gene>
    <name evidence="2" type="ORF">HNQ08_001589</name>
</gene>
<dbReference type="RefSeq" id="WP_184129464.1">
    <property type="nucleotide sequence ID" value="NZ_JACHFL010000003.1"/>
</dbReference>
<protein>
    <recommendedName>
        <fullName evidence="4">Fibronectin type-III domain-containing protein</fullName>
    </recommendedName>
</protein>
<reference evidence="2 3" key="1">
    <citation type="submission" date="2020-08" db="EMBL/GenBank/DDBJ databases">
        <title>Genomic Encyclopedia of Type Strains, Phase IV (KMG-IV): sequencing the most valuable type-strain genomes for metagenomic binning, comparative biology and taxonomic classification.</title>
        <authorList>
            <person name="Goeker M."/>
        </authorList>
    </citation>
    <scope>NUCLEOTIDE SEQUENCE [LARGE SCALE GENOMIC DNA]</scope>
    <source>
        <strain evidence="2 3">DSM 27939</strain>
    </source>
</reference>
<dbReference type="AlphaFoldDB" id="A0A7W8JST7"/>